<reference evidence="3" key="1">
    <citation type="journal article" date="2019" name="Int. J. Syst. Evol. Microbiol.">
        <title>The Global Catalogue of Microorganisms (GCM) 10K type strain sequencing project: providing services to taxonomists for standard genome sequencing and annotation.</title>
        <authorList>
            <consortium name="The Broad Institute Genomics Platform"/>
            <consortium name="The Broad Institute Genome Sequencing Center for Infectious Disease"/>
            <person name="Wu L."/>
            <person name="Ma J."/>
        </authorList>
    </citation>
    <scope>NUCLEOTIDE SEQUENCE [LARGE SCALE GENOMIC DNA]</scope>
    <source>
        <strain evidence="3">JCM 6242</strain>
    </source>
</reference>
<evidence type="ECO:0000313" key="2">
    <source>
        <dbReference type="EMBL" id="GAA2915586.1"/>
    </source>
</evidence>
<feature type="compositionally biased region" description="Basic and acidic residues" evidence="1">
    <location>
        <begin position="96"/>
        <end position="131"/>
    </location>
</feature>
<proteinExistence type="predicted"/>
<evidence type="ECO:0000313" key="3">
    <source>
        <dbReference type="Proteomes" id="UP001500831"/>
    </source>
</evidence>
<organism evidence="2 3">
    <name type="scientific">Streptosporangium fragile</name>
    <dbReference type="NCBI Taxonomy" id="46186"/>
    <lineage>
        <taxon>Bacteria</taxon>
        <taxon>Bacillati</taxon>
        <taxon>Actinomycetota</taxon>
        <taxon>Actinomycetes</taxon>
        <taxon>Streptosporangiales</taxon>
        <taxon>Streptosporangiaceae</taxon>
        <taxon>Streptosporangium</taxon>
    </lineage>
</organism>
<gene>
    <name evidence="2" type="ORF">GCM10010517_81660</name>
</gene>
<evidence type="ECO:0008006" key="4">
    <source>
        <dbReference type="Google" id="ProtNLM"/>
    </source>
</evidence>
<evidence type="ECO:0000256" key="1">
    <source>
        <dbReference type="SAM" id="MobiDB-lite"/>
    </source>
</evidence>
<sequence length="211" mass="23902">MEERLVSPASISREEADLSFREARRELDWAQYRYGQAQRAIEADGESSFDLNHARQVWSWALMEWTRSLIAREEIQDRSGNPGRMGKPFAAAEKIAAPDEGKPSAEDHRLREARHEVESATAEYERVRRGDGGSSAELSRVREVWSLALTAWARALIAREEARDRVRIAAWEEPETPGAQAVPPRRAPVRVWSTVGRNRGDTRRSRPSTAA</sequence>
<feature type="region of interest" description="Disordered" evidence="1">
    <location>
        <begin position="171"/>
        <end position="211"/>
    </location>
</feature>
<accession>A0ABP6IZT3</accession>
<keyword evidence="3" id="KW-1185">Reference proteome</keyword>
<protein>
    <recommendedName>
        <fullName evidence="4">HEPN domain-containing protein</fullName>
    </recommendedName>
</protein>
<dbReference type="RefSeq" id="WP_344982332.1">
    <property type="nucleotide sequence ID" value="NZ_BAAAVI010000153.1"/>
</dbReference>
<dbReference type="EMBL" id="BAAAVI010000153">
    <property type="protein sequence ID" value="GAA2915586.1"/>
    <property type="molecule type" value="Genomic_DNA"/>
</dbReference>
<comment type="caution">
    <text evidence="2">The sequence shown here is derived from an EMBL/GenBank/DDBJ whole genome shotgun (WGS) entry which is preliminary data.</text>
</comment>
<name>A0ABP6IZT3_9ACTN</name>
<feature type="region of interest" description="Disordered" evidence="1">
    <location>
        <begin position="94"/>
        <end position="133"/>
    </location>
</feature>
<dbReference type="Proteomes" id="UP001500831">
    <property type="component" value="Unassembled WGS sequence"/>
</dbReference>